<sequence>MENSLTTDISMAAYINLSFSCNSKNLVHCYHCKEKGHKHGHIITKCRRKSGPDKSSTTHKAFQVIARNFGTQETPILKAHQTPTLLDWNDIYKGDTRIVCACSS</sequence>
<protein>
    <submittedName>
        <fullName evidence="1">Uncharacterized protein</fullName>
    </submittedName>
</protein>
<proteinExistence type="predicted"/>
<evidence type="ECO:0000313" key="2">
    <source>
        <dbReference type="Proteomes" id="UP000824120"/>
    </source>
</evidence>
<organism evidence="1 2">
    <name type="scientific">Solanum commersonii</name>
    <name type="common">Commerson's wild potato</name>
    <name type="synonym">Commerson's nightshade</name>
    <dbReference type="NCBI Taxonomy" id="4109"/>
    <lineage>
        <taxon>Eukaryota</taxon>
        <taxon>Viridiplantae</taxon>
        <taxon>Streptophyta</taxon>
        <taxon>Embryophyta</taxon>
        <taxon>Tracheophyta</taxon>
        <taxon>Spermatophyta</taxon>
        <taxon>Magnoliopsida</taxon>
        <taxon>eudicotyledons</taxon>
        <taxon>Gunneridae</taxon>
        <taxon>Pentapetalae</taxon>
        <taxon>asterids</taxon>
        <taxon>lamiids</taxon>
        <taxon>Solanales</taxon>
        <taxon>Solanaceae</taxon>
        <taxon>Solanoideae</taxon>
        <taxon>Solaneae</taxon>
        <taxon>Solanum</taxon>
    </lineage>
</organism>
<reference evidence="1 2" key="1">
    <citation type="submission" date="2020-09" db="EMBL/GenBank/DDBJ databases">
        <title>De no assembly of potato wild relative species, Solanum commersonii.</title>
        <authorList>
            <person name="Cho K."/>
        </authorList>
    </citation>
    <scope>NUCLEOTIDE SEQUENCE [LARGE SCALE GENOMIC DNA]</scope>
    <source>
        <strain evidence="1">LZ3.2</strain>
        <tissue evidence="1">Leaf</tissue>
    </source>
</reference>
<accession>A0A9J5Z3K1</accession>
<evidence type="ECO:0000313" key="1">
    <source>
        <dbReference type="EMBL" id="KAG5606455.1"/>
    </source>
</evidence>
<dbReference type="EMBL" id="JACXVP010000005">
    <property type="protein sequence ID" value="KAG5606455.1"/>
    <property type="molecule type" value="Genomic_DNA"/>
</dbReference>
<gene>
    <name evidence="1" type="ORF">H5410_027947</name>
</gene>
<comment type="caution">
    <text evidence="1">The sequence shown here is derived from an EMBL/GenBank/DDBJ whole genome shotgun (WGS) entry which is preliminary data.</text>
</comment>
<name>A0A9J5Z3K1_SOLCO</name>
<dbReference type="Proteomes" id="UP000824120">
    <property type="component" value="Chromosome 5"/>
</dbReference>
<keyword evidence="2" id="KW-1185">Reference proteome</keyword>
<dbReference type="AlphaFoldDB" id="A0A9J5Z3K1"/>